<name>A0A2N2DZT0_9BACT</name>
<evidence type="ECO:0000313" key="1">
    <source>
        <dbReference type="EMBL" id="PKM87958.1"/>
    </source>
</evidence>
<sequence>MKHYRYLFKLAGLAVMIFMFLPLAGKADVAPGGDLQFQPGVAGDDSDVIAVRILPNPNHYSASRWYSNQGFSGSPQSLIVDGYDAVRDGRTVYVNAANVNTANQTIYTNIYLISYNQNPDFKTVDVLGQIIKHWRFNSNLSAAGQCAISSLRCTTDGDCASGNECVGAGDAPGRCLPKENDVCYTDEDCGKGVYCDNLRSKVARDVRRLGSLGEVRFALANFKNKNNKYPVLGAGTYIPLNSISVWPSWQSLFLPQVGAAQNLTDPINSLGACAGYDPVTCWNEETKAFGDPQPNDGLLELPAGSYAYVYSGDATGSNFSLCASMETKPLGYNTMEGQLEEFGCVLSGSAYIGSSDNNPPVLISTNLQGETDQAFNGSIRVVDPEGNPLQWSLNTSGTTWTGWKNNNNVGSPPILMDTTNPNQKKVYAQSAGAPGTYNMSLTVSDGRGGTLATVTPITIKNGAPLIHSEDIQYYPSNTLALYVRFSITDKHQPVSYTIAKAQYSSGPFDLLSASNATFMGETSNRVGDTVHYTLKYHLIPKTQYSRDTNFVYVVTAKDSYNNSSTRQINILVKAEHPLLDFNCAKAVRVGYSYYCGLGWRTQGDHTITYSAEGPLPAGITITNTSQVMDDTGTPPQARSIFKRVLSLFGISRGATAATPTLFYALSGKPTAINASFPIKIKAVNEFGAESIREFNLGINSYCGDGVRQQPNLEGRGGYYNDGHENCDGTSGIILNRSQINSSHSNLQYGCITKVGDVVPFPILNNQIYCGYLGGGPEEGGGYCGDGICQTKLVTSSGTIPWEGDGQCLADCQCDAQNQYPIYGQCVCSEGWYDCDDEVPGCESNTECADCGPSQYRCDDKCYYRTNPENCGLNSNKCSTQSGSCTASCPVGFYNCNGQYDCEAQSCSCLDGFVWNDEAWPNGRCEIEETSPCPSNQLMCGEACYNPATQKCCNDGGNVCGLNQTCCTNNTCAASFIFCAIEEDPGGGGTDGMTSGAKNCQSPLQSCGETCYDPTTQQCCNGEIACGLSQYCCNANGENTCAVSYLGCYISASGDSSN</sequence>
<proteinExistence type="predicted"/>
<gene>
    <name evidence="1" type="ORF">CVU83_02370</name>
</gene>
<organism evidence="1 2">
    <name type="scientific">Candidatus Falkowbacteria bacterium HGW-Falkowbacteria-2</name>
    <dbReference type="NCBI Taxonomy" id="2013769"/>
    <lineage>
        <taxon>Bacteria</taxon>
        <taxon>Candidatus Falkowiibacteriota</taxon>
    </lineage>
</organism>
<reference evidence="1 2" key="1">
    <citation type="journal article" date="2017" name="ISME J.">
        <title>Potential for microbial H2 and metal transformations associated with novel bacteria and archaea in deep terrestrial subsurface sediments.</title>
        <authorList>
            <person name="Hernsdorf A.W."/>
            <person name="Amano Y."/>
            <person name="Miyakawa K."/>
            <person name="Ise K."/>
            <person name="Suzuki Y."/>
            <person name="Anantharaman K."/>
            <person name="Probst A."/>
            <person name="Burstein D."/>
            <person name="Thomas B.C."/>
            <person name="Banfield J.F."/>
        </authorList>
    </citation>
    <scope>NUCLEOTIDE SEQUENCE [LARGE SCALE GENOMIC DNA]</scope>
    <source>
        <strain evidence="1">HGW-Falkowbacteria-2</strain>
    </source>
</reference>
<evidence type="ECO:0000313" key="2">
    <source>
        <dbReference type="Proteomes" id="UP000233325"/>
    </source>
</evidence>
<accession>A0A2N2DZT0</accession>
<protein>
    <submittedName>
        <fullName evidence="1">Uncharacterized protein</fullName>
    </submittedName>
</protein>
<dbReference type="EMBL" id="PHAH01000028">
    <property type="protein sequence ID" value="PKM87958.1"/>
    <property type="molecule type" value="Genomic_DNA"/>
</dbReference>
<comment type="caution">
    <text evidence="1">The sequence shown here is derived from an EMBL/GenBank/DDBJ whole genome shotgun (WGS) entry which is preliminary data.</text>
</comment>
<dbReference type="CDD" id="cd00146">
    <property type="entry name" value="PKD"/>
    <property type="match status" value="1"/>
</dbReference>
<dbReference type="AlphaFoldDB" id="A0A2N2DZT0"/>
<dbReference type="Proteomes" id="UP000233325">
    <property type="component" value="Unassembled WGS sequence"/>
</dbReference>